<dbReference type="EMBL" id="JACHXM010000005">
    <property type="protein sequence ID" value="MBB3140716.1"/>
    <property type="molecule type" value="Genomic_DNA"/>
</dbReference>
<proteinExistence type="predicted"/>
<protein>
    <submittedName>
        <fullName evidence="2">Uncharacterized protein</fullName>
    </submittedName>
</protein>
<dbReference type="Proteomes" id="UP000525987">
    <property type="component" value="Unassembled WGS sequence"/>
</dbReference>
<gene>
    <name evidence="2" type="ORF">FHR96_001581</name>
</gene>
<evidence type="ECO:0000313" key="3">
    <source>
        <dbReference type="Proteomes" id="UP000525987"/>
    </source>
</evidence>
<comment type="caution">
    <text evidence="2">The sequence shown here is derived from an EMBL/GenBank/DDBJ whole genome shotgun (WGS) entry which is preliminary data.</text>
</comment>
<feature type="compositionally biased region" description="Basic and acidic residues" evidence="1">
    <location>
        <begin position="82"/>
        <end position="93"/>
    </location>
</feature>
<name>A0A7W5BX58_9GAMM</name>
<evidence type="ECO:0000256" key="1">
    <source>
        <dbReference type="SAM" id="MobiDB-lite"/>
    </source>
</evidence>
<organism evidence="2 3">
    <name type="scientific">Halomonas organivorans</name>
    <dbReference type="NCBI Taxonomy" id="257772"/>
    <lineage>
        <taxon>Bacteria</taxon>
        <taxon>Pseudomonadati</taxon>
        <taxon>Pseudomonadota</taxon>
        <taxon>Gammaproteobacteria</taxon>
        <taxon>Oceanospirillales</taxon>
        <taxon>Halomonadaceae</taxon>
        <taxon>Halomonas</taxon>
    </lineage>
</organism>
<sequence>MTPEPCSGGWIMMCPCGTTEMRAASTSEWHEFRVTEIRRHRYHLVCLHCSHSSVYHMKPDGELTAPRSRILETLDRLIHRAQRDHDDADESGKRAIAAMAWARSGHGRRRSDDGPKR</sequence>
<reference evidence="2 3" key="1">
    <citation type="submission" date="2020-08" db="EMBL/GenBank/DDBJ databases">
        <title>Genomic Encyclopedia of Type Strains, Phase III (KMG-III): the genomes of soil and plant-associated and newly described type strains.</title>
        <authorList>
            <person name="Whitman W."/>
        </authorList>
    </citation>
    <scope>NUCLEOTIDE SEQUENCE [LARGE SCALE GENOMIC DNA]</scope>
    <source>
        <strain evidence="2 3">CECT 5995</strain>
    </source>
</reference>
<dbReference type="AlphaFoldDB" id="A0A7W5BX58"/>
<accession>A0A7W5BX58</accession>
<feature type="region of interest" description="Disordered" evidence="1">
    <location>
        <begin position="82"/>
        <end position="117"/>
    </location>
</feature>
<keyword evidence="3" id="KW-1185">Reference proteome</keyword>
<evidence type="ECO:0000313" key="2">
    <source>
        <dbReference type="EMBL" id="MBB3140716.1"/>
    </source>
</evidence>